<evidence type="ECO:0000313" key="2">
    <source>
        <dbReference type="EMBL" id="AOU98491.1"/>
    </source>
</evidence>
<dbReference type="PANTHER" id="PTHR43591:SF109">
    <property type="entry name" value="METHYLTRANSFERASE TYPE 11 DOMAIN-CONTAINING PROTEIN"/>
    <property type="match status" value="1"/>
</dbReference>
<dbReference type="CDD" id="cd02440">
    <property type="entry name" value="AdoMet_MTases"/>
    <property type="match status" value="1"/>
</dbReference>
<evidence type="ECO:0000259" key="1">
    <source>
        <dbReference type="Pfam" id="PF13649"/>
    </source>
</evidence>
<dbReference type="PANTHER" id="PTHR43591">
    <property type="entry name" value="METHYLTRANSFERASE"/>
    <property type="match status" value="1"/>
</dbReference>
<proteinExistence type="predicted"/>
<dbReference type="Pfam" id="PF13649">
    <property type="entry name" value="Methyltransf_25"/>
    <property type="match status" value="1"/>
</dbReference>
<evidence type="ECO:0000313" key="3">
    <source>
        <dbReference type="Proteomes" id="UP000095401"/>
    </source>
</evidence>
<dbReference type="InterPro" id="IPR029063">
    <property type="entry name" value="SAM-dependent_MTases_sf"/>
</dbReference>
<dbReference type="SUPFAM" id="SSF53335">
    <property type="entry name" value="S-adenosyl-L-methionine-dependent methyltransferases"/>
    <property type="match status" value="1"/>
</dbReference>
<organism evidence="2 3">
    <name type="scientific">Acidihalobacter yilgarnensis</name>
    <dbReference type="NCBI Taxonomy" id="2819280"/>
    <lineage>
        <taxon>Bacteria</taxon>
        <taxon>Pseudomonadati</taxon>
        <taxon>Pseudomonadota</taxon>
        <taxon>Gammaproteobacteria</taxon>
        <taxon>Chromatiales</taxon>
        <taxon>Ectothiorhodospiraceae</taxon>
        <taxon>Acidihalobacter</taxon>
    </lineage>
</organism>
<dbReference type="Gene3D" id="3.40.50.150">
    <property type="entry name" value="Vaccinia Virus protein VP39"/>
    <property type="match status" value="1"/>
</dbReference>
<name>A0A1D8IPV9_9GAMM</name>
<dbReference type="RefSeq" id="WP_070078851.1">
    <property type="nucleotide sequence ID" value="NZ_CP017415.1"/>
</dbReference>
<sequence>MSQEPIEQWMQRVADATGPLVEQSPDHRWLLRQSLYTHFQRLVTLTSLGEMSGPILDVGAGTGALTLDLAWHASPDTQIKAVDNDPKALALLHALAMSLGVSVEIQLGQASTLPAETASQALTVARYVFQHLPQPEIALAEMCRVTQPGGRVLIIDVDDGVALGEPPESPHLDGLREAIRTLQSRRGGNRRIGRHLYRLMRDAGLEAIQIILMPRVRLGLQHGRSADMELHQIERLLAERDDLIAADLITAEAFDLGVTALRQSFAEDRFELDADFIAIGRMPSADSPS</sequence>
<dbReference type="AlphaFoldDB" id="A0A1D8IPV9"/>
<keyword evidence="3" id="KW-1185">Reference proteome</keyword>
<feature type="domain" description="Methyltransferase" evidence="1">
    <location>
        <begin position="55"/>
        <end position="150"/>
    </location>
</feature>
<dbReference type="InterPro" id="IPR041698">
    <property type="entry name" value="Methyltransf_25"/>
</dbReference>
<gene>
    <name evidence="2" type="ORF">BI364_11480</name>
</gene>
<dbReference type="KEGG" id="aprs:BI364_11480"/>
<dbReference type="Proteomes" id="UP000095401">
    <property type="component" value="Chromosome"/>
</dbReference>
<accession>A0A1D8IPV9</accession>
<reference evidence="3" key="1">
    <citation type="submission" date="2016-09" db="EMBL/GenBank/DDBJ databases">
        <title>Acidihalobacter prosperus F5.</title>
        <authorList>
            <person name="Khaleque H.N."/>
            <person name="Ramsay J.P."/>
            <person name="Kaksonen A.H."/>
            <person name="Boxall N.J."/>
            <person name="Watkin E.L.J."/>
        </authorList>
    </citation>
    <scope>NUCLEOTIDE SEQUENCE [LARGE SCALE GENOMIC DNA]</scope>
    <source>
        <strain evidence="3">F5</strain>
    </source>
</reference>
<dbReference type="EMBL" id="CP017415">
    <property type="protein sequence ID" value="AOU98491.1"/>
    <property type="molecule type" value="Genomic_DNA"/>
</dbReference>
<protein>
    <recommendedName>
        <fullName evidence="1">Methyltransferase domain-containing protein</fullName>
    </recommendedName>
</protein>